<dbReference type="AlphaFoldDB" id="Q3A1T6"/>
<dbReference type="RefSeq" id="WP_011342197.1">
    <property type="nucleotide sequence ID" value="NC_007498.2"/>
</dbReference>
<dbReference type="Proteomes" id="UP000002534">
    <property type="component" value="Chromosome"/>
</dbReference>
<keyword evidence="2" id="KW-0732">Signal</keyword>
<reference evidence="4" key="1">
    <citation type="submission" date="2005-10" db="EMBL/GenBank/DDBJ databases">
        <title>Complete sequence of Pelobacter carbinolicus DSM 2380.</title>
        <authorList>
            <person name="Copeland A."/>
            <person name="Lucas S."/>
            <person name="Lapidus A."/>
            <person name="Barry K."/>
            <person name="Detter J.C."/>
            <person name="Glavina T."/>
            <person name="Hammon N."/>
            <person name="Israni S."/>
            <person name="Pitluck S."/>
            <person name="Chertkov O."/>
            <person name="Schmutz J."/>
            <person name="Larimer F."/>
            <person name="Land M."/>
            <person name="Kyrpides N."/>
            <person name="Ivanova N."/>
            <person name="Richardson P."/>
        </authorList>
    </citation>
    <scope>NUCLEOTIDE SEQUENCE [LARGE SCALE GENOMIC DNA]</scope>
    <source>
        <strain evidence="4">DSM 2380 / NBRC 103641 / GraBd1</strain>
    </source>
</reference>
<dbReference type="OrthoDB" id="458509at2"/>
<evidence type="ECO:0000256" key="2">
    <source>
        <dbReference type="SAM" id="SignalP"/>
    </source>
</evidence>
<proteinExistence type="predicted"/>
<keyword evidence="1" id="KW-0472">Membrane</keyword>
<gene>
    <name evidence="3" type="ordered locus">Pcar_2432</name>
</gene>
<feature type="transmembrane region" description="Helical" evidence="1">
    <location>
        <begin position="82"/>
        <end position="99"/>
    </location>
</feature>
<evidence type="ECO:0000313" key="4">
    <source>
        <dbReference type="Proteomes" id="UP000002534"/>
    </source>
</evidence>
<organism evidence="3 4">
    <name type="scientific">Syntrophotalea carbinolica (strain DSM 2380 / NBRC 103641 / GraBd1)</name>
    <name type="common">Pelobacter carbinolicus</name>
    <dbReference type="NCBI Taxonomy" id="338963"/>
    <lineage>
        <taxon>Bacteria</taxon>
        <taxon>Pseudomonadati</taxon>
        <taxon>Thermodesulfobacteriota</taxon>
        <taxon>Desulfuromonadia</taxon>
        <taxon>Desulfuromonadales</taxon>
        <taxon>Syntrophotaleaceae</taxon>
        <taxon>Syntrophotalea</taxon>
    </lineage>
</organism>
<reference evidence="3 4" key="2">
    <citation type="journal article" date="2012" name="BMC Genomics">
        <title>The genome of Pelobacter carbinolicus reveals surprising metabolic capabilities and physiological features.</title>
        <authorList>
            <person name="Aklujkar M."/>
            <person name="Haveman S.A."/>
            <person name="Didonato R.Jr."/>
            <person name="Chertkov O."/>
            <person name="Han C.S."/>
            <person name="Land M.L."/>
            <person name="Brown P."/>
            <person name="Lovley D.R."/>
        </authorList>
    </citation>
    <scope>NUCLEOTIDE SEQUENCE [LARGE SCALE GENOMIC DNA]</scope>
    <source>
        <strain evidence="4">DSM 2380 / NBRC 103641 / GraBd1</strain>
    </source>
</reference>
<dbReference type="HOGENOM" id="CLU_140903_0_0_7"/>
<evidence type="ECO:0000313" key="3">
    <source>
        <dbReference type="EMBL" id="ABA89671.1"/>
    </source>
</evidence>
<feature type="chain" id="PRO_5004223583" evidence="2">
    <location>
        <begin position="22"/>
        <end position="142"/>
    </location>
</feature>
<accession>Q3A1T6</accession>
<dbReference type="eggNOG" id="ENOG5032SRD">
    <property type="taxonomic scope" value="Bacteria"/>
</dbReference>
<dbReference type="EMBL" id="CP000142">
    <property type="protein sequence ID" value="ABA89671.1"/>
    <property type="molecule type" value="Genomic_DNA"/>
</dbReference>
<keyword evidence="4" id="KW-1185">Reference proteome</keyword>
<name>Q3A1T6_SYNC1</name>
<feature type="signal peptide" evidence="2">
    <location>
        <begin position="1"/>
        <end position="21"/>
    </location>
</feature>
<feature type="transmembrane region" description="Helical" evidence="1">
    <location>
        <begin position="51"/>
        <end position="70"/>
    </location>
</feature>
<dbReference type="KEGG" id="pca:Pcar_2432"/>
<dbReference type="STRING" id="338963.Pcar_2432"/>
<keyword evidence="1" id="KW-0812">Transmembrane</keyword>
<evidence type="ECO:0000256" key="1">
    <source>
        <dbReference type="SAM" id="Phobius"/>
    </source>
</evidence>
<feature type="transmembrane region" description="Helical" evidence="1">
    <location>
        <begin position="119"/>
        <end position="138"/>
    </location>
</feature>
<sequence length="142" mass="15987">MNNSRSLLCVCFCAGLLGALANSSVTWLAAKLGLPQWCGVDLVPQWTAAWIYPRLLWGGLWGLVFFMTVGSPRSRTQWVRKGLWVSVLLSAWQLFYIYPNRTAFGVLGLGLGTLTPLFILFYNLIWGGFTGFFARAFWGRNR</sequence>
<protein>
    <submittedName>
        <fullName evidence="3">Uncharacterized protein</fullName>
    </submittedName>
</protein>
<keyword evidence="1" id="KW-1133">Transmembrane helix</keyword>